<dbReference type="Proteomes" id="UP001231189">
    <property type="component" value="Unassembled WGS sequence"/>
</dbReference>
<feature type="compositionally biased region" description="Low complexity" evidence="1">
    <location>
        <begin position="130"/>
        <end position="146"/>
    </location>
</feature>
<accession>A0AAD8RZ37</accession>
<dbReference type="Pfam" id="PF00078">
    <property type="entry name" value="RVT_1"/>
    <property type="match status" value="1"/>
</dbReference>
<proteinExistence type="predicted"/>
<dbReference type="GO" id="GO:0004523">
    <property type="term" value="F:RNA-DNA hybrid ribonuclease activity"/>
    <property type="evidence" value="ECO:0007669"/>
    <property type="project" value="InterPro"/>
</dbReference>
<gene>
    <name evidence="4" type="ORF">QYE76_059980</name>
</gene>
<evidence type="ECO:0000259" key="3">
    <source>
        <dbReference type="Pfam" id="PF13456"/>
    </source>
</evidence>
<protein>
    <submittedName>
        <fullName evidence="4">Uncharacterized protein</fullName>
    </submittedName>
</protein>
<evidence type="ECO:0000313" key="4">
    <source>
        <dbReference type="EMBL" id="KAK1642175.1"/>
    </source>
</evidence>
<dbReference type="InterPro" id="IPR000477">
    <property type="entry name" value="RT_dom"/>
</dbReference>
<dbReference type="InterPro" id="IPR044730">
    <property type="entry name" value="RNase_H-like_dom_plant"/>
</dbReference>
<comment type="caution">
    <text evidence="4">The sequence shown here is derived from an EMBL/GenBank/DDBJ whole genome shotgun (WGS) entry which is preliminary data.</text>
</comment>
<dbReference type="EMBL" id="JAUUTY010000004">
    <property type="protein sequence ID" value="KAK1642175.1"/>
    <property type="molecule type" value="Genomic_DNA"/>
</dbReference>
<dbReference type="Gene3D" id="3.60.10.10">
    <property type="entry name" value="Endonuclease/exonuclease/phosphatase"/>
    <property type="match status" value="1"/>
</dbReference>
<organism evidence="4 5">
    <name type="scientific">Lolium multiflorum</name>
    <name type="common">Italian ryegrass</name>
    <name type="synonym">Lolium perenne subsp. multiflorum</name>
    <dbReference type="NCBI Taxonomy" id="4521"/>
    <lineage>
        <taxon>Eukaryota</taxon>
        <taxon>Viridiplantae</taxon>
        <taxon>Streptophyta</taxon>
        <taxon>Embryophyta</taxon>
        <taxon>Tracheophyta</taxon>
        <taxon>Spermatophyta</taxon>
        <taxon>Magnoliopsida</taxon>
        <taxon>Liliopsida</taxon>
        <taxon>Poales</taxon>
        <taxon>Poaceae</taxon>
        <taxon>BOP clade</taxon>
        <taxon>Pooideae</taxon>
        <taxon>Poodae</taxon>
        <taxon>Poeae</taxon>
        <taxon>Poeae Chloroplast Group 2 (Poeae type)</taxon>
        <taxon>Loliodinae</taxon>
        <taxon>Loliinae</taxon>
        <taxon>Lolium</taxon>
    </lineage>
</organism>
<evidence type="ECO:0000259" key="2">
    <source>
        <dbReference type="Pfam" id="PF00078"/>
    </source>
</evidence>
<feature type="region of interest" description="Disordered" evidence="1">
    <location>
        <begin position="120"/>
        <end position="215"/>
    </location>
</feature>
<keyword evidence="5" id="KW-1185">Reference proteome</keyword>
<dbReference type="GO" id="GO:0003676">
    <property type="term" value="F:nucleic acid binding"/>
    <property type="evidence" value="ECO:0007669"/>
    <property type="project" value="InterPro"/>
</dbReference>
<dbReference type="Pfam" id="PF13456">
    <property type="entry name" value="RVT_3"/>
    <property type="match status" value="1"/>
</dbReference>
<feature type="domain" description="RNase H type-1" evidence="3">
    <location>
        <begin position="672"/>
        <end position="737"/>
    </location>
</feature>
<dbReference type="InterPro" id="IPR036691">
    <property type="entry name" value="Endo/exonu/phosph_ase_sf"/>
</dbReference>
<dbReference type="PANTHER" id="PTHR19446">
    <property type="entry name" value="REVERSE TRANSCRIPTASES"/>
    <property type="match status" value="1"/>
</dbReference>
<dbReference type="InterPro" id="IPR002156">
    <property type="entry name" value="RNaseH_domain"/>
</dbReference>
<name>A0AAD8RZ37_LOLMU</name>
<evidence type="ECO:0000313" key="5">
    <source>
        <dbReference type="Proteomes" id="UP001231189"/>
    </source>
</evidence>
<feature type="domain" description="Reverse transcriptase" evidence="2">
    <location>
        <begin position="585"/>
        <end position="667"/>
    </location>
</feature>
<dbReference type="AlphaFoldDB" id="A0AAD8RZ37"/>
<dbReference type="CDD" id="cd06222">
    <property type="entry name" value="RNase_H_like"/>
    <property type="match status" value="1"/>
</dbReference>
<sequence length="855" mass="95448">MMMKMMMMVMEMMSNLMADDGVDFLLREFPAGSQSLESSFLSVFFARRGGLTIKVAEPLMRCVLVFSQKKQTTEYFAVMYEQLPTFCFSCGLLGHSSLGCATPAERDDEGFLPYHGPRLCVPDERKKKQSGSNSGQSSFASNQSSKPDNGHHGPSSQMHASANPHGKDGAGEVTSPVKPKKTRVRKVNAKDPKASGSDITPTQGGGAKVGSRKRKEYRPKVVPVVGVGALVVGNELAVVPSPILREEDVDSGTDSNKKRPKFTWSNRQRAEDHVKVRLDRAVANEAFSNYFDDCQVENVITTTSDHLTIYISLAKISDDVKHTPVNHGFRFEAAWLRAADYKEVMEKAWTECDNGDRSLQATWSTLQKVAGSLKAWSRDYFGHIRNKIQKLERRLKHLRMENGSSVDIGFVEKELSELFEREETMARQRSRVDWLREGDRNKAFFPARASARKKANRIHSLTREDGSRCDDQTEIKGMVQEFYENLFSSEPNVSSDTVLDSIPSKVTHEMNEDLLKPYTNDEIKTALFQMGPTKAPGPDGFPALFYQTHWDFFEEEICRAVRVFLEGGLLPEGFCDSIIVLIPKIRKPQHLKNFRPISLCNVLYKIASKVMANRLKLILPVQNVKRPFFALKVDMMKAYDRVEWTYLAGCLQKLGFDQRWIDTVMRCVTHVQHMGIGIVIRDHMGTCLAACKESLKEVTLPELAEALALRRATLFASEEGFSNIIIGSDCLSLIQRVLATPVDRSLMGPARTEKIELFSTNLARVTAELGQFTLTLTTALGVRSPTPTASMGRRLAAYNVIHGAALPSIGDSSVPTRTTELVSEVPVKGKVKKRHVMIPLMILVGPLLMHGDAAN</sequence>
<reference evidence="4" key="1">
    <citation type="submission" date="2023-07" db="EMBL/GenBank/DDBJ databases">
        <title>A chromosome-level genome assembly of Lolium multiflorum.</title>
        <authorList>
            <person name="Chen Y."/>
            <person name="Copetti D."/>
            <person name="Kolliker R."/>
            <person name="Studer B."/>
        </authorList>
    </citation>
    <scope>NUCLEOTIDE SEQUENCE</scope>
    <source>
        <strain evidence="4">02402/16</strain>
        <tissue evidence="4">Leaf</tissue>
    </source>
</reference>
<evidence type="ECO:0000256" key="1">
    <source>
        <dbReference type="SAM" id="MobiDB-lite"/>
    </source>
</evidence>
<feature type="compositionally biased region" description="Basic residues" evidence="1">
    <location>
        <begin position="178"/>
        <end position="187"/>
    </location>
</feature>
<feature type="region of interest" description="Disordered" evidence="1">
    <location>
        <begin position="247"/>
        <end position="268"/>
    </location>
</feature>